<dbReference type="PANTHER" id="PTHR22602:SF0">
    <property type="entry name" value="TRANSFERASE CAF17, MITOCHONDRIAL-RELATED"/>
    <property type="match status" value="1"/>
</dbReference>
<dbReference type="Gene3D" id="2.40.30.160">
    <property type="match status" value="1"/>
</dbReference>
<dbReference type="PIRSF" id="PIRSF006487">
    <property type="entry name" value="GcvT"/>
    <property type="match status" value="1"/>
</dbReference>
<keyword evidence="2" id="KW-1185">Reference proteome</keyword>
<dbReference type="InterPro" id="IPR017703">
    <property type="entry name" value="YgfZ/GCV_T_CS"/>
</dbReference>
<dbReference type="RefSeq" id="WP_172459397.1">
    <property type="nucleotide sequence ID" value="NZ_UHIA01000003.1"/>
</dbReference>
<evidence type="ECO:0000313" key="1">
    <source>
        <dbReference type="EMBL" id="SUO92769.1"/>
    </source>
</evidence>
<gene>
    <name evidence="1" type="primary">ygfZ</name>
    <name evidence="1" type="ORF">NCTC10717_00730</name>
</gene>
<proteinExistence type="predicted"/>
<protein>
    <submittedName>
        <fullName evidence="1">tRNA-modifying protein ygfZ</fullName>
    </submittedName>
</protein>
<dbReference type="AlphaFoldDB" id="A0A380MKK5"/>
<dbReference type="GO" id="GO:0016226">
    <property type="term" value="P:iron-sulfur cluster assembly"/>
    <property type="evidence" value="ECO:0007669"/>
    <property type="project" value="TreeGrafter"/>
</dbReference>
<dbReference type="PANTHER" id="PTHR22602">
    <property type="entry name" value="TRANSFERASE CAF17, MITOCHONDRIAL-RELATED"/>
    <property type="match status" value="1"/>
</dbReference>
<reference evidence="1 2" key="1">
    <citation type="submission" date="2018-06" db="EMBL/GenBank/DDBJ databases">
        <authorList>
            <consortium name="Pathogen Informatics"/>
            <person name="Doyle S."/>
        </authorList>
    </citation>
    <scope>NUCLEOTIDE SEQUENCE [LARGE SCALE GENOMIC DNA]</scope>
    <source>
        <strain evidence="1 2">NCTC10717</strain>
    </source>
</reference>
<sequence length="247" mass="27059">MKSQSSLSILQIAGSEAETYLQNLLTADIRTVADGHWTNAAFCSPQGKVQAMLRIARIEKNYFVLIPETLSESIAKRWKLFSLNRPVQLIPRSELEASAVGGTERSAALENNHLSFGGINGFTAADNIAARFAQILPATQDQFLPQMLGLEENGGLSYAKGCYIGQEIIARAHSRAPVRRHLQLLQSETAQNSPLAAGDTLYAEEQAAANIIESYIENDRLIALAVVQDRYADSLLSDAQGNRYYCL</sequence>
<dbReference type="EMBL" id="UHIA01000003">
    <property type="protein sequence ID" value="SUO92769.1"/>
    <property type="molecule type" value="Genomic_DNA"/>
</dbReference>
<organism evidence="1 2">
    <name type="scientific">Suttonella indologenes</name>
    <dbReference type="NCBI Taxonomy" id="13276"/>
    <lineage>
        <taxon>Bacteria</taxon>
        <taxon>Pseudomonadati</taxon>
        <taxon>Pseudomonadota</taxon>
        <taxon>Gammaproteobacteria</taxon>
        <taxon>Cardiobacteriales</taxon>
        <taxon>Cardiobacteriaceae</taxon>
        <taxon>Suttonella</taxon>
    </lineage>
</organism>
<dbReference type="NCBIfam" id="TIGR03317">
    <property type="entry name" value="ygfZ_signature"/>
    <property type="match status" value="1"/>
</dbReference>
<name>A0A380MKK5_9GAMM</name>
<accession>A0A380MKK5</accession>
<dbReference type="Proteomes" id="UP000254575">
    <property type="component" value="Unassembled WGS sequence"/>
</dbReference>
<dbReference type="Gene3D" id="3.30.70.1400">
    <property type="entry name" value="Aminomethyltransferase beta-barrel domains"/>
    <property type="match status" value="1"/>
</dbReference>
<dbReference type="InterPro" id="IPR045179">
    <property type="entry name" value="YgfZ/GcvT"/>
</dbReference>
<dbReference type="SUPFAM" id="SSF103025">
    <property type="entry name" value="Folate-binding domain"/>
    <property type="match status" value="1"/>
</dbReference>
<evidence type="ECO:0000313" key="2">
    <source>
        <dbReference type="Proteomes" id="UP000254575"/>
    </source>
</evidence>